<evidence type="ECO:0000313" key="2">
    <source>
        <dbReference type="Proteomes" id="UP001219525"/>
    </source>
</evidence>
<proteinExistence type="predicted"/>
<evidence type="ECO:0000313" key="1">
    <source>
        <dbReference type="EMBL" id="KAJ7203823.1"/>
    </source>
</evidence>
<protein>
    <submittedName>
        <fullName evidence="1">Uncharacterized protein</fullName>
    </submittedName>
</protein>
<dbReference type="Pfam" id="PF14223">
    <property type="entry name" value="Retrotran_gag_2"/>
    <property type="match status" value="1"/>
</dbReference>
<accession>A0AAD6V659</accession>
<organism evidence="1 2">
    <name type="scientific">Mycena pura</name>
    <dbReference type="NCBI Taxonomy" id="153505"/>
    <lineage>
        <taxon>Eukaryota</taxon>
        <taxon>Fungi</taxon>
        <taxon>Dikarya</taxon>
        <taxon>Basidiomycota</taxon>
        <taxon>Agaricomycotina</taxon>
        <taxon>Agaricomycetes</taxon>
        <taxon>Agaricomycetidae</taxon>
        <taxon>Agaricales</taxon>
        <taxon>Marasmiineae</taxon>
        <taxon>Mycenaceae</taxon>
        <taxon>Mycena</taxon>
    </lineage>
</organism>
<reference evidence="1" key="1">
    <citation type="submission" date="2023-03" db="EMBL/GenBank/DDBJ databases">
        <title>Massive genome expansion in bonnet fungi (Mycena s.s.) driven by repeated elements and novel gene families across ecological guilds.</title>
        <authorList>
            <consortium name="Lawrence Berkeley National Laboratory"/>
            <person name="Harder C.B."/>
            <person name="Miyauchi S."/>
            <person name="Viragh M."/>
            <person name="Kuo A."/>
            <person name="Thoen E."/>
            <person name="Andreopoulos B."/>
            <person name="Lu D."/>
            <person name="Skrede I."/>
            <person name="Drula E."/>
            <person name="Henrissat B."/>
            <person name="Morin E."/>
            <person name="Kohler A."/>
            <person name="Barry K."/>
            <person name="LaButti K."/>
            <person name="Morin E."/>
            <person name="Salamov A."/>
            <person name="Lipzen A."/>
            <person name="Mereny Z."/>
            <person name="Hegedus B."/>
            <person name="Baldrian P."/>
            <person name="Stursova M."/>
            <person name="Weitz H."/>
            <person name="Taylor A."/>
            <person name="Grigoriev I.V."/>
            <person name="Nagy L.G."/>
            <person name="Martin F."/>
            <person name="Kauserud H."/>
        </authorList>
    </citation>
    <scope>NUCLEOTIDE SEQUENCE</scope>
    <source>
        <strain evidence="1">9144</strain>
    </source>
</reference>
<dbReference type="AlphaFoldDB" id="A0AAD6V659"/>
<name>A0AAD6V659_9AGAR</name>
<dbReference type="Proteomes" id="UP001219525">
    <property type="component" value="Unassembled WGS sequence"/>
</dbReference>
<comment type="caution">
    <text evidence="1">The sequence shown here is derived from an EMBL/GenBank/DDBJ whole genome shotgun (WGS) entry which is preliminary data.</text>
</comment>
<gene>
    <name evidence="1" type="ORF">GGX14DRAFT_309927</name>
</gene>
<sequence>YDDWEFETRAELRKKGVLAIVLGDETRPLGSANTKSVKAFIAKCDVATATIIGRLDPSQFAHVREYEEDPAGMWAHLKKIHQNADGLGGVIVAWRQFFALRK</sequence>
<keyword evidence="2" id="KW-1185">Reference proteome</keyword>
<dbReference type="EMBL" id="JARJCW010000049">
    <property type="protein sequence ID" value="KAJ7203823.1"/>
    <property type="molecule type" value="Genomic_DNA"/>
</dbReference>
<feature type="non-terminal residue" evidence="1">
    <location>
        <position position="102"/>
    </location>
</feature>
<feature type="non-terminal residue" evidence="1">
    <location>
        <position position="1"/>
    </location>
</feature>